<evidence type="ECO:0000313" key="2">
    <source>
        <dbReference type="Proteomes" id="UP000308652"/>
    </source>
</evidence>
<evidence type="ECO:0000313" key="1">
    <source>
        <dbReference type="EMBL" id="TFK39151.1"/>
    </source>
</evidence>
<name>A0A5C3MDA5_9AGAR</name>
<dbReference type="EMBL" id="ML213600">
    <property type="protein sequence ID" value="TFK39151.1"/>
    <property type="molecule type" value="Genomic_DNA"/>
</dbReference>
<proteinExistence type="predicted"/>
<keyword evidence="2" id="KW-1185">Reference proteome</keyword>
<protein>
    <submittedName>
        <fullName evidence="1">Uncharacterized protein</fullName>
    </submittedName>
</protein>
<dbReference type="AlphaFoldDB" id="A0A5C3MDA5"/>
<organism evidence="1 2">
    <name type="scientific">Crucibulum laeve</name>
    <dbReference type="NCBI Taxonomy" id="68775"/>
    <lineage>
        <taxon>Eukaryota</taxon>
        <taxon>Fungi</taxon>
        <taxon>Dikarya</taxon>
        <taxon>Basidiomycota</taxon>
        <taxon>Agaricomycotina</taxon>
        <taxon>Agaricomycetes</taxon>
        <taxon>Agaricomycetidae</taxon>
        <taxon>Agaricales</taxon>
        <taxon>Agaricineae</taxon>
        <taxon>Nidulariaceae</taxon>
        <taxon>Crucibulum</taxon>
    </lineage>
</organism>
<reference evidence="1 2" key="1">
    <citation type="journal article" date="2019" name="Nat. Ecol. Evol.">
        <title>Megaphylogeny resolves global patterns of mushroom evolution.</title>
        <authorList>
            <person name="Varga T."/>
            <person name="Krizsan K."/>
            <person name="Foldi C."/>
            <person name="Dima B."/>
            <person name="Sanchez-Garcia M."/>
            <person name="Sanchez-Ramirez S."/>
            <person name="Szollosi G.J."/>
            <person name="Szarkandi J.G."/>
            <person name="Papp V."/>
            <person name="Albert L."/>
            <person name="Andreopoulos W."/>
            <person name="Angelini C."/>
            <person name="Antonin V."/>
            <person name="Barry K.W."/>
            <person name="Bougher N.L."/>
            <person name="Buchanan P."/>
            <person name="Buyck B."/>
            <person name="Bense V."/>
            <person name="Catcheside P."/>
            <person name="Chovatia M."/>
            <person name="Cooper J."/>
            <person name="Damon W."/>
            <person name="Desjardin D."/>
            <person name="Finy P."/>
            <person name="Geml J."/>
            <person name="Haridas S."/>
            <person name="Hughes K."/>
            <person name="Justo A."/>
            <person name="Karasinski D."/>
            <person name="Kautmanova I."/>
            <person name="Kiss B."/>
            <person name="Kocsube S."/>
            <person name="Kotiranta H."/>
            <person name="LaButti K.M."/>
            <person name="Lechner B.E."/>
            <person name="Liimatainen K."/>
            <person name="Lipzen A."/>
            <person name="Lukacs Z."/>
            <person name="Mihaltcheva S."/>
            <person name="Morgado L.N."/>
            <person name="Niskanen T."/>
            <person name="Noordeloos M.E."/>
            <person name="Ohm R.A."/>
            <person name="Ortiz-Santana B."/>
            <person name="Ovrebo C."/>
            <person name="Racz N."/>
            <person name="Riley R."/>
            <person name="Savchenko A."/>
            <person name="Shiryaev A."/>
            <person name="Soop K."/>
            <person name="Spirin V."/>
            <person name="Szebenyi C."/>
            <person name="Tomsovsky M."/>
            <person name="Tulloss R.E."/>
            <person name="Uehling J."/>
            <person name="Grigoriev I.V."/>
            <person name="Vagvolgyi C."/>
            <person name="Papp T."/>
            <person name="Martin F.M."/>
            <person name="Miettinen O."/>
            <person name="Hibbett D.S."/>
            <person name="Nagy L.G."/>
        </authorList>
    </citation>
    <scope>NUCLEOTIDE SEQUENCE [LARGE SCALE GENOMIC DNA]</scope>
    <source>
        <strain evidence="1 2">CBS 166.37</strain>
    </source>
</reference>
<gene>
    <name evidence="1" type="ORF">BDQ12DRAFT_682247</name>
</gene>
<dbReference type="Proteomes" id="UP000308652">
    <property type="component" value="Unassembled WGS sequence"/>
</dbReference>
<accession>A0A5C3MDA5</accession>
<sequence>MAKSVRVYQHDRPFPTIPSRQNNVPVIVERSRIRVFLFAIRLSGHMGDVRMLTLSNEVVRAAIAGRQPAFAPAPTMAQMGTIRLDERGRLVWSGFQNGSEGVWELSLV</sequence>